<evidence type="ECO:0000313" key="3">
    <source>
        <dbReference type="EMBL" id="VGO19519.1"/>
    </source>
</evidence>
<dbReference type="AlphaFoldDB" id="A0A6C2UHU1"/>
<keyword evidence="4" id="KW-1185">Reference proteome</keyword>
<dbReference type="EMBL" id="CAAHFH010000001">
    <property type="protein sequence ID" value="VGO19519.1"/>
    <property type="molecule type" value="Genomic_DNA"/>
</dbReference>
<dbReference type="Pfam" id="PF00078">
    <property type="entry name" value="RVT_1"/>
    <property type="match status" value="1"/>
</dbReference>
<reference evidence="3 4" key="1">
    <citation type="submission" date="2019-04" db="EMBL/GenBank/DDBJ databases">
        <authorList>
            <person name="Van Vliet M D."/>
        </authorList>
    </citation>
    <scope>NUCLEOTIDE SEQUENCE [LARGE SCALE GENOMIC DNA]</scope>
    <source>
        <strain evidence="3 4">F21</strain>
    </source>
</reference>
<dbReference type="Proteomes" id="UP000346198">
    <property type="component" value="Unassembled WGS sequence"/>
</dbReference>
<dbReference type="PANTHER" id="PTHR34047">
    <property type="entry name" value="NUCLEAR INTRON MATURASE 1, MITOCHONDRIAL-RELATED"/>
    <property type="match status" value="1"/>
</dbReference>
<evidence type="ECO:0000313" key="4">
    <source>
        <dbReference type="Proteomes" id="UP000346198"/>
    </source>
</evidence>
<sequence length="274" mass="32127">MHPLDPLVDYGISERGYLDIGDVQLELLPDKVHEQRQKLYQKAKAEPKFRFYALYDRVYRKDVLEAAFKHVGKRGKAAGVDGVTAEELLDRENGVKDFLEMIHEELCAKTYRASPAKRVNIPKAGGVISPLLANVYLHWFDHMFHRKDGPRHWANARLVRYADDFVILARYQGSRIDEWVKGTIEEWMGLRLNQEKTKTVKLWQDEQLDFLGYTFQNHRDLHGRDKMYLNVYPSKKSMKRARQTLKEKTNSKKCFKPATEVVKDLNRYLQGWGN</sequence>
<dbReference type="InterPro" id="IPR043502">
    <property type="entry name" value="DNA/RNA_pol_sf"/>
</dbReference>
<feature type="domain" description="Reverse transcriptase" evidence="2">
    <location>
        <begin position="1"/>
        <end position="215"/>
    </location>
</feature>
<dbReference type="SUPFAM" id="SSF56672">
    <property type="entry name" value="DNA/RNA polymerases"/>
    <property type="match status" value="1"/>
</dbReference>
<protein>
    <recommendedName>
        <fullName evidence="2">Reverse transcriptase domain-containing protein</fullName>
    </recommendedName>
</protein>
<name>A0A6C2UHU1_9BACT</name>
<dbReference type="PROSITE" id="PS50878">
    <property type="entry name" value="RT_POL"/>
    <property type="match status" value="1"/>
</dbReference>
<dbReference type="PANTHER" id="PTHR34047:SF8">
    <property type="entry name" value="PROTEIN YKFC"/>
    <property type="match status" value="1"/>
</dbReference>
<organism evidence="3 4">
    <name type="scientific">Pontiella sulfatireligans</name>
    <dbReference type="NCBI Taxonomy" id="2750658"/>
    <lineage>
        <taxon>Bacteria</taxon>
        <taxon>Pseudomonadati</taxon>
        <taxon>Kiritimatiellota</taxon>
        <taxon>Kiritimatiellia</taxon>
        <taxon>Kiritimatiellales</taxon>
        <taxon>Pontiellaceae</taxon>
        <taxon>Pontiella</taxon>
    </lineage>
</organism>
<proteinExistence type="inferred from homology"/>
<evidence type="ECO:0000256" key="1">
    <source>
        <dbReference type="ARBA" id="ARBA00034120"/>
    </source>
</evidence>
<evidence type="ECO:0000259" key="2">
    <source>
        <dbReference type="PROSITE" id="PS50878"/>
    </source>
</evidence>
<dbReference type="InterPro" id="IPR051083">
    <property type="entry name" value="GrpII_Intron_Splice-Mob/Def"/>
</dbReference>
<comment type="similarity">
    <text evidence="1">Belongs to the bacterial reverse transcriptase family.</text>
</comment>
<dbReference type="InterPro" id="IPR000477">
    <property type="entry name" value="RT_dom"/>
</dbReference>
<accession>A0A6C2UHU1</accession>
<gene>
    <name evidence="3" type="ORF">SCARR_01578</name>
</gene>
<dbReference type="RefSeq" id="WP_222846217.1">
    <property type="nucleotide sequence ID" value="NZ_CAAHFH010000001.1"/>
</dbReference>